<reference evidence="3 4" key="1">
    <citation type="submission" date="2024-04" db="EMBL/GenBank/DDBJ databases">
        <authorList>
            <person name="Fracassetti M."/>
        </authorList>
    </citation>
    <scope>NUCLEOTIDE SEQUENCE [LARGE SCALE GENOMIC DNA]</scope>
</reference>
<keyword evidence="4" id="KW-1185">Reference proteome</keyword>
<dbReference type="InterPro" id="IPR036397">
    <property type="entry name" value="RNaseH_sf"/>
</dbReference>
<dbReference type="Proteomes" id="UP001497516">
    <property type="component" value="Chromosome 5"/>
</dbReference>
<feature type="domain" description="RNase H type-1" evidence="1">
    <location>
        <begin position="244"/>
        <end position="363"/>
    </location>
</feature>
<dbReference type="PANTHER" id="PTHR47074:SF11">
    <property type="entry name" value="REVERSE TRANSCRIPTASE-LIKE PROTEIN"/>
    <property type="match status" value="1"/>
</dbReference>
<dbReference type="Pfam" id="PF13456">
    <property type="entry name" value="RVT_3"/>
    <property type="match status" value="1"/>
</dbReference>
<proteinExistence type="predicted"/>
<sequence length="395" mass="45748">MDTETRTWNHALLQTHFLPQDKQNILRIPILRQPAEDKRIWGRDKSGLYSVKSTYKALRASKEAEMGEIYTPINWERIWKLQIPPKVKVFAWRWIRNIIPTGANILKRTTKGCDECPFCGQEETQNHLFQDCSWVRRVWCPSSLKLCFQKGKDLTCEEWMVALQETETESDEQIVLFLAALWFIWGERNSQCWNKKKLEEFKIMGKAERWLDEYLEYQQKGSETAPRHVARWKPPDIAAFKINVDAATFAGAGTGLGIVVRDRNEGFCCAAVRRTRIQWPAELAELQAIKFGLEIAMEKGFVPGEMDSDCLRAVQQIEKEEMSMLEEGVGSAEVREMIDNFDGSMEIRFEGRESNKAAHTMAHIQRGWDETELWASRPPIFLVDQLILDSCNISH</sequence>
<dbReference type="CDD" id="cd06222">
    <property type="entry name" value="RNase_H_like"/>
    <property type="match status" value="1"/>
</dbReference>
<dbReference type="Gene3D" id="3.30.420.10">
    <property type="entry name" value="Ribonuclease H-like superfamily/Ribonuclease H"/>
    <property type="match status" value="1"/>
</dbReference>
<evidence type="ECO:0000259" key="2">
    <source>
        <dbReference type="Pfam" id="PF13966"/>
    </source>
</evidence>
<gene>
    <name evidence="3" type="ORF">LTRI10_LOCUS30729</name>
</gene>
<protein>
    <recommendedName>
        <fullName evidence="5">Reverse transcriptase zinc-binding domain-containing protein</fullName>
    </recommendedName>
</protein>
<name>A0AAV2EVB9_9ROSI</name>
<dbReference type="GO" id="GO:0003676">
    <property type="term" value="F:nucleic acid binding"/>
    <property type="evidence" value="ECO:0007669"/>
    <property type="project" value="InterPro"/>
</dbReference>
<evidence type="ECO:0000313" key="3">
    <source>
        <dbReference type="EMBL" id="CAL1389906.1"/>
    </source>
</evidence>
<dbReference type="InterPro" id="IPR026960">
    <property type="entry name" value="RVT-Znf"/>
</dbReference>
<dbReference type="InterPro" id="IPR002156">
    <property type="entry name" value="RNaseH_domain"/>
</dbReference>
<dbReference type="PANTHER" id="PTHR47074">
    <property type="entry name" value="BNAC02G40300D PROTEIN"/>
    <property type="match status" value="1"/>
</dbReference>
<dbReference type="EMBL" id="OZ034818">
    <property type="protein sequence ID" value="CAL1389906.1"/>
    <property type="molecule type" value="Genomic_DNA"/>
</dbReference>
<evidence type="ECO:0008006" key="5">
    <source>
        <dbReference type="Google" id="ProtNLM"/>
    </source>
</evidence>
<evidence type="ECO:0000259" key="1">
    <source>
        <dbReference type="Pfam" id="PF13456"/>
    </source>
</evidence>
<dbReference type="GO" id="GO:0004523">
    <property type="term" value="F:RNA-DNA hybrid ribonuclease activity"/>
    <property type="evidence" value="ECO:0007669"/>
    <property type="project" value="InterPro"/>
</dbReference>
<accession>A0AAV2EVB9</accession>
<dbReference type="InterPro" id="IPR052929">
    <property type="entry name" value="RNase_H-like_EbsB-rel"/>
</dbReference>
<organism evidence="3 4">
    <name type="scientific">Linum trigynum</name>
    <dbReference type="NCBI Taxonomy" id="586398"/>
    <lineage>
        <taxon>Eukaryota</taxon>
        <taxon>Viridiplantae</taxon>
        <taxon>Streptophyta</taxon>
        <taxon>Embryophyta</taxon>
        <taxon>Tracheophyta</taxon>
        <taxon>Spermatophyta</taxon>
        <taxon>Magnoliopsida</taxon>
        <taxon>eudicotyledons</taxon>
        <taxon>Gunneridae</taxon>
        <taxon>Pentapetalae</taxon>
        <taxon>rosids</taxon>
        <taxon>fabids</taxon>
        <taxon>Malpighiales</taxon>
        <taxon>Linaceae</taxon>
        <taxon>Linum</taxon>
    </lineage>
</organism>
<dbReference type="InterPro" id="IPR044730">
    <property type="entry name" value="RNase_H-like_dom_plant"/>
</dbReference>
<dbReference type="AlphaFoldDB" id="A0AAV2EVB9"/>
<evidence type="ECO:0000313" key="4">
    <source>
        <dbReference type="Proteomes" id="UP001497516"/>
    </source>
</evidence>
<dbReference type="Pfam" id="PF13966">
    <property type="entry name" value="zf-RVT"/>
    <property type="match status" value="1"/>
</dbReference>
<feature type="domain" description="Reverse transcriptase zinc-binding" evidence="2">
    <location>
        <begin position="49"/>
        <end position="139"/>
    </location>
</feature>